<evidence type="ECO:0000259" key="4">
    <source>
        <dbReference type="Pfam" id="PF00487"/>
    </source>
</evidence>
<feature type="transmembrane region" description="Helical" evidence="3">
    <location>
        <begin position="25"/>
        <end position="48"/>
    </location>
</feature>
<proteinExistence type="inferred from homology"/>
<reference evidence="5 6" key="2">
    <citation type="journal article" date="2016" name="Genome Announc.">
        <title>Draft Genome Sequence of the N2-Fixing Cyanobacterium Nostoc piscinale CENA21, Isolated from the Brazilian Amazon Floodplain.</title>
        <authorList>
            <person name="Leao T."/>
            <person name="Guimaraes P.I."/>
            <person name="de Melo A.G."/>
            <person name="Ramos R.T."/>
            <person name="Leao P.N."/>
            <person name="Silva A."/>
            <person name="Fiore M.F."/>
            <person name="Schneider M.P."/>
        </authorList>
    </citation>
    <scope>NUCLEOTIDE SEQUENCE [LARGE SCALE GENOMIC DNA]</scope>
    <source>
        <strain evidence="5 6">CENA21</strain>
    </source>
</reference>
<dbReference type="RefSeq" id="WP_062288008.1">
    <property type="nucleotide sequence ID" value="NZ_CP012036.1"/>
</dbReference>
<evidence type="ECO:0000256" key="3">
    <source>
        <dbReference type="SAM" id="Phobius"/>
    </source>
</evidence>
<name>A0A0M5MKC6_9NOSO</name>
<dbReference type="STRING" id="224013.ACX27_02575"/>
<organism evidence="5 6">
    <name type="scientific">Nostoc piscinale CENA21</name>
    <dbReference type="NCBI Taxonomy" id="224013"/>
    <lineage>
        <taxon>Bacteria</taxon>
        <taxon>Bacillati</taxon>
        <taxon>Cyanobacteriota</taxon>
        <taxon>Cyanophyceae</taxon>
        <taxon>Nostocales</taxon>
        <taxon>Nostocaceae</taxon>
        <taxon>Nostoc</taxon>
    </lineage>
</organism>
<dbReference type="AlphaFoldDB" id="A0A0M5MKC6"/>
<dbReference type="Pfam" id="PF00487">
    <property type="entry name" value="FA_desaturase"/>
    <property type="match status" value="1"/>
</dbReference>
<evidence type="ECO:0000313" key="5">
    <source>
        <dbReference type="EMBL" id="ALF51992.1"/>
    </source>
</evidence>
<feature type="domain" description="Fatty acid desaturase" evidence="4">
    <location>
        <begin position="152"/>
        <end position="256"/>
    </location>
</feature>
<feature type="transmembrane region" description="Helical" evidence="3">
    <location>
        <begin position="94"/>
        <end position="112"/>
    </location>
</feature>
<comment type="cofactor">
    <cofactor evidence="1">
        <name>Fe(2+)</name>
        <dbReference type="ChEBI" id="CHEBI:29033"/>
    </cofactor>
</comment>
<keyword evidence="3" id="KW-0472">Membrane</keyword>
<dbReference type="GO" id="GO:0006629">
    <property type="term" value="P:lipid metabolic process"/>
    <property type="evidence" value="ECO:0007669"/>
    <property type="project" value="InterPro"/>
</dbReference>
<dbReference type="PATRIC" id="fig|224013.5.peg.619"/>
<dbReference type="Proteomes" id="UP000062645">
    <property type="component" value="Chromosome"/>
</dbReference>
<gene>
    <name evidence="5" type="ORF">ACX27_02575</name>
</gene>
<dbReference type="NCBIfam" id="NF045690">
    <property type="entry name" value="BCarotKetCrtW"/>
    <property type="match status" value="1"/>
</dbReference>
<protein>
    <submittedName>
        <fullName evidence="5">Beta-carotene ketolase</fullName>
    </submittedName>
</protein>
<dbReference type="InterPro" id="IPR005804">
    <property type="entry name" value="FA_desaturase_dom"/>
</dbReference>
<keyword evidence="3" id="KW-1133">Transmembrane helix</keyword>
<dbReference type="InterPro" id="IPR054681">
    <property type="entry name" value="CrtW-like"/>
</dbReference>
<evidence type="ECO:0000256" key="2">
    <source>
        <dbReference type="ARBA" id="ARBA00008749"/>
    </source>
</evidence>
<feature type="transmembrane region" description="Helical" evidence="3">
    <location>
        <begin position="55"/>
        <end position="74"/>
    </location>
</feature>
<dbReference type="OrthoDB" id="9792534at2"/>
<sequence length="257" mass="30767">MTQIDSLSSQSKQPDFVISAALKTFQGILIAGLILGLWVISITLFFLLNIYQTPIPLIAIAILWQTFLYTGLFITAHDAMHGVVFPQNPKINNWIGRICVFLYALFSYQELLTKHWSHHHYPATKDDPDFYDHQQQNFFAWYFNFIKSYWNWRQHLRFILVYIFLRYVCNIPETNLILFWCIPSIFSSIQLFYFGTFLPHRRLAEGYTSLHCTRSTHLPVFWSFITCYHFGYHQEHHEYPHIPWWQLPEVYQAEKQQ</sequence>
<comment type="similarity">
    <text evidence="2">Belongs to the fatty acid desaturase type 2 family.</text>
</comment>
<keyword evidence="3" id="KW-0812">Transmembrane</keyword>
<evidence type="ECO:0000256" key="1">
    <source>
        <dbReference type="ARBA" id="ARBA00001954"/>
    </source>
</evidence>
<keyword evidence="6" id="KW-1185">Reference proteome</keyword>
<feature type="transmembrane region" description="Helical" evidence="3">
    <location>
        <begin position="177"/>
        <end position="198"/>
    </location>
</feature>
<reference evidence="6" key="1">
    <citation type="submission" date="2015-07" db="EMBL/GenBank/DDBJ databases">
        <title>Genome Of Nitrogen-Fixing Cyanobacterium Nostoc piscinale CENA21 From Solimoes/Amazon River Floodplain Sediments And Comparative Genomics To Uncover Biosynthetic Natural Products Potential.</title>
        <authorList>
            <person name="Leao T.F."/>
            <person name="Leao P.N."/>
            <person name="Guimaraes P.I."/>
            <person name="de Melo A.G.C."/>
            <person name="Ramos R.T.J."/>
            <person name="Silva A."/>
            <person name="Fiore M.F."/>
            <person name="Schneider M.P.C."/>
        </authorList>
    </citation>
    <scope>NUCLEOTIDE SEQUENCE [LARGE SCALE GENOMIC DNA]</scope>
    <source>
        <strain evidence="6">CENA21</strain>
    </source>
</reference>
<dbReference type="EMBL" id="CP012036">
    <property type="protein sequence ID" value="ALF51992.1"/>
    <property type="molecule type" value="Genomic_DNA"/>
</dbReference>
<accession>A0A0M5MKC6</accession>
<evidence type="ECO:0000313" key="6">
    <source>
        <dbReference type="Proteomes" id="UP000062645"/>
    </source>
</evidence>
<dbReference type="KEGG" id="npz:ACX27_02575"/>